<accession>A0A1Z4MZJ2</accession>
<dbReference type="EMBL" id="AP018248">
    <property type="protein sequence ID" value="BAY98908.1"/>
    <property type="molecule type" value="Genomic_DNA"/>
</dbReference>
<evidence type="ECO:0000313" key="3">
    <source>
        <dbReference type="Proteomes" id="UP000218785"/>
    </source>
</evidence>
<proteinExistence type="predicted"/>
<evidence type="ECO:0000256" key="1">
    <source>
        <dbReference type="SAM" id="Phobius"/>
    </source>
</evidence>
<keyword evidence="1" id="KW-1133">Transmembrane helix</keyword>
<dbReference type="AlphaFoldDB" id="A0A1Z4MZJ2"/>
<dbReference type="Proteomes" id="UP000218785">
    <property type="component" value="Chromosome"/>
</dbReference>
<sequence length="39" mass="4461">MIILIYLSIKFGKLNIFHHPAVNAFSLTVIFPVFFVVLP</sequence>
<keyword evidence="1" id="KW-0472">Membrane</keyword>
<organism evidence="2 3">
    <name type="scientific">Tolypothrix tenuis PCC 7101</name>
    <dbReference type="NCBI Taxonomy" id="231146"/>
    <lineage>
        <taxon>Bacteria</taxon>
        <taxon>Bacillati</taxon>
        <taxon>Cyanobacteriota</taxon>
        <taxon>Cyanophyceae</taxon>
        <taxon>Nostocales</taxon>
        <taxon>Tolypothrichaceae</taxon>
        <taxon>Tolypothrix</taxon>
    </lineage>
</organism>
<reference evidence="2 3" key="1">
    <citation type="submission" date="2017-06" db="EMBL/GenBank/DDBJ databases">
        <title>Genome sequencing of cyanobaciteial culture collection at National Institute for Environmental Studies (NIES).</title>
        <authorList>
            <person name="Hirose Y."/>
            <person name="Shimura Y."/>
            <person name="Fujisawa T."/>
            <person name="Nakamura Y."/>
            <person name="Kawachi M."/>
        </authorList>
    </citation>
    <scope>NUCLEOTIDE SEQUENCE [LARGE SCALE GENOMIC DNA]</scope>
    <source>
        <strain evidence="2 3">NIES-37</strain>
    </source>
</reference>
<keyword evidence="3" id="KW-1185">Reference proteome</keyword>
<protein>
    <submittedName>
        <fullName evidence="2">Uncharacterized protein</fullName>
    </submittedName>
</protein>
<keyword evidence="1" id="KW-0812">Transmembrane</keyword>
<name>A0A1Z4MZJ2_9CYAN</name>
<evidence type="ECO:0000313" key="2">
    <source>
        <dbReference type="EMBL" id="BAY98908.1"/>
    </source>
</evidence>
<dbReference type="KEGG" id="ttq:NIES37_28860"/>
<feature type="transmembrane region" description="Helical" evidence="1">
    <location>
        <begin position="21"/>
        <end position="38"/>
    </location>
</feature>
<gene>
    <name evidence="2" type="ORF">NIES37_28860</name>
</gene>